<dbReference type="Proteomes" id="UP000254937">
    <property type="component" value="Unassembled WGS sequence"/>
</dbReference>
<dbReference type="Pfam" id="PF20174">
    <property type="entry name" value="DUF6540"/>
    <property type="match status" value="1"/>
</dbReference>
<dbReference type="AlphaFoldDB" id="A0A370PZX4"/>
<sequence>MSYEVFTAEYLGQPNHVAIYIETEPNADEKKRAGKLFHVVGSILMGMNFEKRSSKDPQLSTTYVPHTKKKIGTIAKGDLEKFETECCNAVAPPGSQVTLRGKPKDPSKPLYRCNHWLDDVTKLALQKGILKP</sequence>
<reference evidence="1 2" key="1">
    <citation type="submission" date="2018-07" db="EMBL/GenBank/DDBJ databases">
        <title>Section-level genome sequencing of Aspergillus section Nigri to investigate inter- and intra-species variation.</title>
        <authorList>
            <consortium name="DOE Joint Genome Institute"/>
            <person name="Vesth T.C."/>
            <person name="Nybo J.L."/>
            <person name="Theobald S."/>
            <person name="Frisvad J.C."/>
            <person name="Larsen T.O."/>
            <person name="Nielsen K.F."/>
            <person name="Hoof J.B."/>
            <person name="Brandl J."/>
            <person name="Salamov A."/>
            <person name="Riley R."/>
            <person name="Gladden J.M."/>
            <person name="Phatale P."/>
            <person name="Nielsen M.T."/>
            <person name="Lyhne E.K."/>
            <person name="Kogle M.E."/>
            <person name="Strasser K."/>
            <person name="McDonnell E."/>
            <person name="Barry K."/>
            <person name="Clum A."/>
            <person name="Chen C."/>
            <person name="Nolan M."/>
            <person name="Sandor L."/>
            <person name="Kuo A."/>
            <person name="Lipzen A."/>
            <person name="Hainaut M."/>
            <person name="Drula E."/>
            <person name="Tsang A."/>
            <person name="Magnuson J.K."/>
            <person name="Henrissat B."/>
            <person name="Wiebenga A."/>
            <person name="Simmons B.A."/>
            <person name="Makela M.R."/>
            <person name="De vries R.P."/>
            <person name="Grigoriev I.V."/>
            <person name="Mortensen U.H."/>
            <person name="Baker S.E."/>
            <person name="Andersen M.R."/>
        </authorList>
    </citation>
    <scope>NUCLEOTIDE SEQUENCE [LARGE SCALE GENOMIC DNA]</scope>
    <source>
        <strain evidence="1 2">ATCC 13157</strain>
    </source>
</reference>
<protein>
    <submittedName>
        <fullName evidence="1">Uncharacterized protein</fullName>
    </submittedName>
</protein>
<organism evidence="1 2">
    <name type="scientific">Aspergillus phoenicis ATCC 13157</name>
    <dbReference type="NCBI Taxonomy" id="1353007"/>
    <lineage>
        <taxon>Eukaryota</taxon>
        <taxon>Fungi</taxon>
        <taxon>Dikarya</taxon>
        <taxon>Ascomycota</taxon>
        <taxon>Pezizomycotina</taxon>
        <taxon>Eurotiomycetes</taxon>
        <taxon>Eurotiomycetidae</taxon>
        <taxon>Eurotiales</taxon>
        <taxon>Aspergillaceae</taxon>
        <taxon>Aspergillus</taxon>
    </lineage>
</organism>
<dbReference type="EMBL" id="KZ851844">
    <property type="protein sequence ID" value="RDK47728.1"/>
    <property type="molecule type" value="Genomic_DNA"/>
</dbReference>
<keyword evidence="2" id="KW-1185">Reference proteome</keyword>
<evidence type="ECO:0000313" key="2">
    <source>
        <dbReference type="Proteomes" id="UP000254937"/>
    </source>
</evidence>
<gene>
    <name evidence="1" type="ORF">M752DRAFT_271973</name>
</gene>
<proteinExistence type="predicted"/>
<accession>A0A370PZX4</accession>
<name>A0A370PZX4_ASPPH</name>
<evidence type="ECO:0000313" key="1">
    <source>
        <dbReference type="EMBL" id="RDK47728.1"/>
    </source>
</evidence>
<dbReference type="InterPro" id="IPR046670">
    <property type="entry name" value="DUF6540"/>
</dbReference>